<accession>A0A086JAP5</accession>
<comment type="caution">
    <text evidence="2">The sequence shown here is derived from an EMBL/GenBank/DDBJ whole genome shotgun (WGS) entry which is preliminary data.</text>
</comment>
<evidence type="ECO:0000256" key="1">
    <source>
        <dbReference type="SAM" id="MobiDB-lite"/>
    </source>
</evidence>
<evidence type="ECO:0000313" key="3">
    <source>
        <dbReference type="Proteomes" id="UP000028828"/>
    </source>
</evidence>
<dbReference type="OrthoDB" id="331238at2759"/>
<evidence type="ECO:0000313" key="2">
    <source>
        <dbReference type="EMBL" id="KFG29213.1"/>
    </source>
</evidence>
<dbReference type="AlphaFoldDB" id="A0A086JAP5"/>
<sequence length="437" mass="48946">MIAITWDGSHQQPTPVAGETTKTTRDLWYTAGNSPRGEEDEDARRIDQEGAFIDTSSADDKGYMTGDTNVDASSTNDKMRTKTKARMETKTGSTGRQSNPVSFEIQRTAVSENADKEKDRIQICANDRKRYRRLAINEITVSSLKHLFLPGIYFGSQKMRNPISGDFANSRQPHHTVANTNVDLNYNHGSFGSRDHDLAMRSAAPFVSLSDSAAHQPTTAIPSPTLLRFRTDERGEQRSELIPIDQLESRFQQLSPEERDILVKHATSRAFSHLEWLYEWQKKYAPTLLLVEQGQDQVTSPIPSSYNEEFVSDGVSWISNASGDGTDIATPDGKDAREETIMLSAVEEAEGIVQGQALWDETFITLKRKNIPNITYTVDQVNEDVGIFLERYRDAVWSLPLQQIVNATLNGGIFPALVERQAASYPDLKRNVQCNPE</sequence>
<dbReference type="EMBL" id="AEYI02002200">
    <property type="protein sequence ID" value="KFG29213.1"/>
    <property type="molecule type" value="Genomic_DNA"/>
</dbReference>
<reference evidence="2 3" key="1">
    <citation type="submission" date="2014-03" db="EMBL/GenBank/DDBJ databases">
        <authorList>
            <person name="Sibley D."/>
            <person name="Venepally P."/>
            <person name="Karamycheva S."/>
            <person name="Hadjithomas M."/>
            <person name="Khan A."/>
            <person name="Brunk B."/>
            <person name="Roos D."/>
            <person name="Caler E."/>
            <person name="Lorenzi H."/>
        </authorList>
    </citation>
    <scope>NUCLEOTIDE SEQUENCE [LARGE SCALE GENOMIC DNA]</scope>
    <source>
        <strain evidence="3">p89</strain>
    </source>
</reference>
<dbReference type="VEuPathDB" id="ToxoDB:TGP89_209480"/>
<proteinExistence type="predicted"/>
<gene>
    <name evidence="2" type="ORF">TGP89_209480</name>
</gene>
<organism evidence="2 3">
    <name type="scientific">Toxoplasma gondii p89</name>
    <dbReference type="NCBI Taxonomy" id="943119"/>
    <lineage>
        <taxon>Eukaryota</taxon>
        <taxon>Sar</taxon>
        <taxon>Alveolata</taxon>
        <taxon>Apicomplexa</taxon>
        <taxon>Conoidasida</taxon>
        <taxon>Coccidia</taxon>
        <taxon>Eucoccidiorida</taxon>
        <taxon>Eimeriorina</taxon>
        <taxon>Sarcocystidae</taxon>
        <taxon>Toxoplasma</taxon>
    </lineage>
</organism>
<feature type="compositionally biased region" description="Polar residues" evidence="1">
    <location>
        <begin position="90"/>
        <end position="99"/>
    </location>
</feature>
<dbReference type="Proteomes" id="UP000028828">
    <property type="component" value="Unassembled WGS sequence"/>
</dbReference>
<feature type="compositionally biased region" description="Basic and acidic residues" evidence="1">
    <location>
        <begin position="77"/>
        <end position="89"/>
    </location>
</feature>
<feature type="region of interest" description="Disordered" evidence="1">
    <location>
        <begin position="1"/>
        <end position="99"/>
    </location>
</feature>
<feature type="compositionally biased region" description="Polar residues" evidence="1">
    <location>
        <begin position="66"/>
        <end position="76"/>
    </location>
</feature>
<protein>
    <submittedName>
        <fullName evidence="2">Uncharacterized protein</fullName>
    </submittedName>
</protein>
<name>A0A086JAP5_TOXGO</name>